<proteinExistence type="predicted"/>
<dbReference type="InterPro" id="IPR000836">
    <property type="entry name" value="PRTase_dom"/>
</dbReference>
<evidence type="ECO:0000259" key="1">
    <source>
        <dbReference type="Pfam" id="PF00156"/>
    </source>
</evidence>
<dbReference type="RefSeq" id="WP_369272574.1">
    <property type="nucleotide sequence ID" value="NZ_CP163432.1"/>
</dbReference>
<dbReference type="InterPro" id="IPR029057">
    <property type="entry name" value="PRTase-like"/>
</dbReference>
<organism evidence="2">
    <name type="scientific">Streptomyces sp. R11</name>
    <dbReference type="NCBI Taxonomy" id="3238625"/>
    <lineage>
        <taxon>Bacteria</taxon>
        <taxon>Bacillati</taxon>
        <taxon>Actinomycetota</taxon>
        <taxon>Actinomycetes</taxon>
        <taxon>Kitasatosporales</taxon>
        <taxon>Streptomycetaceae</taxon>
        <taxon>Streptomyces</taxon>
    </lineage>
</organism>
<dbReference type="SUPFAM" id="SSF53271">
    <property type="entry name" value="PRTase-like"/>
    <property type="match status" value="1"/>
</dbReference>
<sequence>MAALWTDGLLTKTSASKAGERRRQITSGAFDASEAVRGKRVLLLDDTFTSGGTIASAAHALKMAGANQVIGLAFGRQLRAEWDDNRDLISELPNRSLDLSECVVHNSASSWMSF</sequence>
<dbReference type="AlphaFoldDB" id="A0AB39N1Z1"/>
<dbReference type="CDD" id="cd06223">
    <property type="entry name" value="PRTases_typeI"/>
    <property type="match status" value="1"/>
</dbReference>
<dbReference type="Pfam" id="PF00156">
    <property type="entry name" value="Pribosyltran"/>
    <property type="match status" value="1"/>
</dbReference>
<protein>
    <submittedName>
        <fullName evidence="2">ComF family protein</fullName>
    </submittedName>
</protein>
<feature type="domain" description="Phosphoribosyltransferase" evidence="1">
    <location>
        <begin position="27"/>
        <end position="70"/>
    </location>
</feature>
<evidence type="ECO:0000313" key="2">
    <source>
        <dbReference type="EMBL" id="XDQ12403.1"/>
    </source>
</evidence>
<accession>A0AB39N1Z1</accession>
<dbReference type="EMBL" id="CP163432">
    <property type="protein sequence ID" value="XDQ12403.1"/>
    <property type="molecule type" value="Genomic_DNA"/>
</dbReference>
<gene>
    <name evidence="2" type="ORF">AB5J55_23585</name>
</gene>
<reference evidence="2" key="1">
    <citation type="submission" date="2024-07" db="EMBL/GenBank/DDBJ databases">
        <authorList>
            <person name="Yu S.T."/>
        </authorList>
    </citation>
    <scope>NUCLEOTIDE SEQUENCE</scope>
    <source>
        <strain evidence="2">R11</strain>
    </source>
</reference>
<dbReference type="Gene3D" id="3.40.50.2020">
    <property type="match status" value="1"/>
</dbReference>
<name>A0AB39N1Z1_9ACTN</name>